<evidence type="ECO:0000259" key="7">
    <source>
        <dbReference type="PROSITE" id="PS51201"/>
    </source>
</evidence>
<dbReference type="PRINTS" id="PR00335">
    <property type="entry name" value="KUPTAKETRKA"/>
</dbReference>
<protein>
    <submittedName>
        <fullName evidence="9">TrkA family potassium uptake protein</fullName>
    </submittedName>
</protein>
<dbReference type="InterPro" id="IPR006036">
    <property type="entry name" value="K_uptake_TrkA"/>
</dbReference>
<sequence length="224" mass="24114">MRFVIVGAGRVGLRTARILQEEGHEVNIVENDTDKADRARDEGFMVVEGDGASEEILEQTDLGTADAVGGLTGDLNVNFAACMIGKHHGCRTVLRIDEDYREDIYHKFADDVDEVVYPERLGAAGAKTALLGGNFNVIADLTEQLQLTTVVVSDESPVVGKQVSAVELPEDARIYAHGRARERMTIPLPNATIEGGDQLALIADQTALSAVRQQLQGEAAETAE</sequence>
<evidence type="ECO:0000256" key="3">
    <source>
        <dbReference type="ARBA" id="ARBA00022538"/>
    </source>
</evidence>
<dbReference type="InterPro" id="IPR006037">
    <property type="entry name" value="RCK_C"/>
</dbReference>
<dbReference type="Gene3D" id="3.30.70.1450">
    <property type="entry name" value="Regulator of K+ conductance, C-terminal domain"/>
    <property type="match status" value="1"/>
</dbReference>
<proteinExistence type="predicted"/>
<evidence type="ECO:0000256" key="2">
    <source>
        <dbReference type="ARBA" id="ARBA00022448"/>
    </source>
</evidence>
<feature type="domain" description="RCK C-terminal" evidence="8">
    <location>
        <begin position="135"/>
        <end position="217"/>
    </location>
</feature>
<gene>
    <name evidence="9" type="ORF">M0R89_04730</name>
</gene>
<dbReference type="Proteomes" id="UP000830729">
    <property type="component" value="Chromosome"/>
</dbReference>
<dbReference type="PANTHER" id="PTHR43833:SF5">
    <property type="entry name" value="TRK SYSTEM POTASSIUM UPTAKE PROTEIN TRKA"/>
    <property type="match status" value="1"/>
</dbReference>
<evidence type="ECO:0000313" key="10">
    <source>
        <dbReference type="Proteomes" id="UP000830729"/>
    </source>
</evidence>
<dbReference type="PROSITE" id="PS51201">
    <property type="entry name" value="RCK_N"/>
    <property type="match status" value="1"/>
</dbReference>
<dbReference type="Pfam" id="PF02254">
    <property type="entry name" value="TrkA_N"/>
    <property type="match status" value="1"/>
</dbReference>
<dbReference type="KEGG" id="halx:M0R89_04730"/>
<dbReference type="InterPro" id="IPR036721">
    <property type="entry name" value="RCK_C_sf"/>
</dbReference>
<dbReference type="PROSITE" id="PS51202">
    <property type="entry name" value="RCK_C"/>
    <property type="match status" value="1"/>
</dbReference>
<evidence type="ECO:0000256" key="6">
    <source>
        <dbReference type="ARBA" id="ARBA00023065"/>
    </source>
</evidence>
<dbReference type="AlphaFoldDB" id="A0A8U0HX74"/>
<feature type="domain" description="RCK N-terminal" evidence="7">
    <location>
        <begin position="1"/>
        <end position="116"/>
    </location>
</feature>
<organism evidence="9 10">
    <name type="scientific">Halorussus limi</name>
    <dbReference type="NCBI Taxonomy" id="2938695"/>
    <lineage>
        <taxon>Archaea</taxon>
        <taxon>Methanobacteriati</taxon>
        <taxon>Methanobacteriota</taxon>
        <taxon>Stenosarchaea group</taxon>
        <taxon>Halobacteria</taxon>
        <taxon>Halobacteriales</taxon>
        <taxon>Haladaptataceae</taxon>
        <taxon>Halorussus</taxon>
    </lineage>
</organism>
<keyword evidence="4" id="KW-0630">Potassium</keyword>
<dbReference type="SUPFAM" id="SSF51735">
    <property type="entry name" value="NAD(P)-binding Rossmann-fold domains"/>
    <property type="match status" value="1"/>
</dbReference>
<dbReference type="InterPro" id="IPR050721">
    <property type="entry name" value="Trk_Ktr_HKT_K-transport"/>
</dbReference>
<dbReference type="SUPFAM" id="SSF116726">
    <property type="entry name" value="TrkA C-terminal domain-like"/>
    <property type="match status" value="1"/>
</dbReference>
<reference evidence="9 10" key="1">
    <citation type="submission" date="2022-04" db="EMBL/GenBank/DDBJ databases">
        <title>Diverse halophilic archaea isolated from saline environments.</title>
        <authorList>
            <person name="Cui H.-L."/>
        </authorList>
    </citation>
    <scope>NUCLEOTIDE SEQUENCE [LARGE SCALE GENOMIC DNA]</scope>
    <source>
        <strain evidence="9 10">XZYJT49</strain>
    </source>
</reference>
<keyword evidence="6" id="KW-0406">Ion transport</keyword>
<keyword evidence="3" id="KW-0633">Potassium transport</keyword>
<dbReference type="GeneID" id="72184479"/>
<keyword evidence="2" id="KW-0813">Transport</keyword>
<dbReference type="GO" id="GO:0005886">
    <property type="term" value="C:plasma membrane"/>
    <property type="evidence" value="ECO:0007669"/>
    <property type="project" value="InterPro"/>
</dbReference>
<dbReference type="InterPro" id="IPR003148">
    <property type="entry name" value="RCK_N"/>
</dbReference>
<accession>A0A8U0HX74</accession>
<evidence type="ECO:0000259" key="8">
    <source>
        <dbReference type="PROSITE" id="PS51202"/>
    </source>
</evidence>
<dbReference type="GO" id="GO:0015079">
    <property type="term" value="F:potassium ion transmembrane transporter activity"/>
    <property type="evidence" value="ECO:0007669"/>
    <property type="project" value="InterPro"/>
</dbReference>
<dbReference type="PANTHER" id="PTHR43833">
    <property type="entry name" value="POTASSIUM CHANNEL PROTEIN 2-RELATED-RELATED"/>
    <property type="match status" value="1"/>
</dbReference>
<evidence type="ECO:0000256" key="4">
    <source>
        <dbReference type="ARBA" id="ARBA00022958"/>
    </source>
</evidence>
<keyword evidence="5" id="KW-0520">NAD</keyword>
<dbReference type="InterPro" id="IPR036291">
    <property type="entry name" value="NAD(P)-bd_dom_sf"/>
</dbReference>
<dbReference type="Pfam" id="PF02080">
    <property type="entry name" value="TrkA_C"/>
    <property type="match status" value="1"/>
</dbReference>
<dbReference type="RefSeq" id="WP_248651415.1">
    <property type="nucleotide sequence ID" value="NZ_CP096659.1"/>
</dbReference>
<evidence type="ECO:0000256" key="5">
    <source>
        <dbReference type="ARBA" id="ARBA00023027"/>
    </source>
</evidence>
<keyword evidence="10" id="KW-1185">Reference proteome</keyword>
<evidence type="ECO:0000256" key="1">
    <source>
        <dbReference type="ARBA" id="ARBA00003660"/>
    </source>
</evidence>
<dbReference type="Gene3D" id="3.40.50.720">
    <property type="entry name" value="NAD(P)-binding Rossmann-like Domain"/>
    <property type="match status" value="1"/>
</dbReference>
<comment type="function">
    <text evidence="1">Part of a potassium transport system.</text>
</comment>
<name>A0A8U0HX74_9EURY</name>
<evidence type="ECO:0000313" key="9">
    <source>
        <dbReference type="EMBL" id="UPV75373.1"/>
    </source>
</evidence>
<dbReference type="EMBL" id="CP096659">
    <property type="protein sequence ID" value="UPV75373.1"/>
    <property type="molecule type" value="Genomic_DNA"/>
</dbReference>